<sequence>MASREMTAETIIATLGLARHPEGGWYAETFRDPGGPPRGHSTAIYYLLEKGERSHWHRVRDAAELWHYYAGAPLELSIAGPEGPASKVRLGPNLADGERPQQVVPADWWQSATSLGDWTLVGCTVAPGFDFSAFEMAPPDWRPPGE</sequence>
<feature type="domain" description="DUF985" evidence="1">
    <location>
        <begin position="10"/>
        <end position="137"/>
    </location>
</feature>
<dbReference type="InterPro" id="IPR011051">
    <property type="entry name" value="RmlC_Cupin_sf"/>
</dbReference>
<dbReference type="OrthoDB" id="9798288at2"/>
<dbReference type="CDD" id="cd06121">
    <property type="entry name" value="cupin_YML079wp"/>
    <property type="match status" value="1"/>
</dbReference>
<dbReference type="PANTHER" id="PTHR33387:SF3">
    <property type="entry name" value="DUF985 DOMAIN-CONTAINING PROTEIN"/>
    <property type="match status" value="1"/>
</dbReference>
<protein>
    <submittedName>
        <fullName evidence="2">Cupin</fullName>
    </submittedName>
</protein>
<dbReference type="Pfam" id="PF06172">
    <property type="entry name" value="Cupin_5"/>
    <property type="match status" value="1"/>
</dbReference>
<evidence type="ECO:0000313" key="2">
    <source>
        <dbReference type="EMBL" id="OAP46573.1"/>
    </source>
</evidence>
<dbReference type="AlphaFoldDB" id="A0A178YHX0"/>
<evidence type="ECO:0000259" key="1">
    <source>
        <dbReference type="Pfam" id="PF06172"/>
    </source>
</evidence>
<accession>A0A178YHX0</accession>
<name>A0A178YHX0_SINSA</name>
<dbReference type="InterPro" id="IPR014710">
    <property type="entry name" value="RmlC-like_jellyroll"/>
</dbReference>
<dbReference type="Gene3D" id="2.60.120.10">
    <property type="entry name" value="Jelly Rolls"/>
    <property type="match status" value="1"/>
</dbReference>
<reference evidence="2 3" key="1">
    <citation type="submission" date="2015-11" db="EMBL/GenBank/DDBJ databases">
        <title>Ensifer anhuiense sp. nov., an effective nitrogen fixation bacterium with Glycine soja.</title>
        <authorList>
            <person name="Yan H."/>
            <person name="Chen W."/>
        </authorList>
    </citation>
    <scope>NUCLEOTIDE SEQUENCE [LARGE SCALE GENOMIC DNA]</scope>
    <source>
        <strain evidence="2 3">LMG 7837</strain>
    </source>
</reference>
<dbReference type="RefSeq" id="WP_066872606.1">
    <property type="nucleotide sequence ID" value="NZ_LNQB01000068.1"/>
</dbReference>
<gene>
    <name evidence="2" type="ORF">ATB98_14500</name>
</gene>
<dbReference type="PANTHER" id="PTHR33387">
    <property type="entry name" value="RMLC-LIKE JELLY ROLL FOLD PROTEIN"/>
    <property type="match status" value="1"/>
</dbReference>
<dbReference type="SUPFAM" id="SSF51182">
    <property type="entry name" value="RmlC-like cupins"/>
    <property type="match status" value="1"/>
</dbReference>
<comment type="caution">
    <text evidence="2">The sequence shown here is derived from an EMBL/GenBank/DDBJ whole genome shotgun (WGS) entry which is preliminary data.</text>
</comment>
<dbReference type="InterPro" id="IPR009327">
    <property type="entry name" value="Cupin_DUF985"/>
</dbReference>
<proteinExistence type="predicted"/>
<dbReference type="STRING" id="36856.ATB98_14500"/>
<dbReference type="InterPro" id="IPR039935">
    <property type="entry name" value="YML079W-like"/>
</dbReference>
<evidence type="ECO:0000313" key="3">
    <source>
        <dbReference type="Proteomes" id="UP000078507"/>
    </source>
</evidence>
<dbReference type="Proteomes" id="UP000078507">
    <property type="component" value="Unassembled WGS sequence"/>
</dbReference>
<dbReference type="EMBL" id="LNQB01000068">
    <property type="protein sequence ID" value="OAP46573.1"/>
    <property type="molecule type" value="Genomic_DNA"/>
</dbReference>
<organism evidence="2 3">
    <name type="scientific">Sinorhizobium saheli</name>
    <dbReference type="NCBI Taxonomy" id="36856"/>
    <lineage>
        <taxon>Bacteria</taxon>
        <taxon>Pseudomonadati</taxon>
        <taxon>Pseudomonadota</taxon>
        <taxon>Alphaproteobacteria</taxon>
        <taxon>Hyphomicrobiales</taxon>
        <taxon>Rhizobiaceae</taxon>
        <taxon>Sinorhizobium/Ensifer group</taxon>
        <taxon>Sinorhizobium</taxon>
    </lineage>
</organism>
<keyword evidence="3" id="KW-1185">Reference proteome</keyword>